<dbReference type="EMBL" id="WJNG01000010">
    <property type="protein sequence ID" value="MRH43576.1"/>
    <property type="molecule type" value="Genomic_DNA"/>
</dbReference>
<feature type="signal peptide" evidence="2">
    <location>
        <begin position="1"/>
        <end position="29"/>
    </location>
</feature>
<gene>
    <name evidence="3" type="ORF">GH741_12885</name>
</gene>
<organism evidence="3 4">
    <name type="scientific">Aquibacillus halophilus</name>
    <dbReference type="NCBI Taxonomy" id="930132"/>
    <lineage>
        <taxon>Bacteria</taxon>
        <taxon>Bacillati</taxon>
        <taxon>Bacillota</taxon>
        <taxon>Bacilli</taxon>
        <taxon>Bacillales</taxon>
        <taxon>Bacillaceae</taxon>
        <taxon>Aquibacillus</taxon>
    </lineage>
</organism>
<feature type="transmembrane region" description="Helical" evidence="1">
    <location>
        <begin position="97"/>
        <end position="118"/>
    </location>
</feature>
<keyword evidence="1" id="KW-0472">Membrane</keyword>
<comment type="caution">
    <text evidence="3">The sequence shown here is derived from an EMBL/GenBank/DDBJ whole genome shotgun (WGS) entry which is preliminary data.</text>
</comment>
<name>A0A6A8DGA3_9BACI</name>
<keyword evidence="4" id="KW-1185">Reference proteome</keyword>
<feature type="chain" id="PRO_5039297219" description="DUF1634 domain-containing protein" evidence="2">
    <location>
        <begin position="30"/>
        <end position="119"/>
    </location>
</feature>
<evidence type="ECO:0008006" key="5">
    <source>
        <dbReference type="Google" id="ProtNLM"/>
    </source>
</evidence>
<evidence type="ECO:0000313" key="3">
    <source>
        <dbReference type="EMBL" id="MRH43576.1"/>
    </source>
</evidence>
<accession>A0A6A8DGA3</accession>
<feature type="transmembrane region" description="Helical" evidence="1">
    <location>
        <begin position="68"/>
        <end position="90"/>
    </location>
</feature>
<dbReference type="Proteomes" id="UP000799092">
    <property type="component" value="Unassembled WGS sequence"/>
</dbReference>
<dbReference type="AlphaFoldDB" id="A0A6A8DGA3"/>
<evidence type="ECO:0000256" key="1">
    <source>
        <dbReference type="SAM" id="Phobius"/>
    </source>
</evidence>
<protein>
    <recommendedName>
        <fullName evidence="5">DUF1634 domain-containing protein</fullName>
    </recommendedName>
</protein>
<keyword evidence="1" id="KW-1133">Transmembrane helix</keyword>
<sequence>MDSNFNPKPWAKAESIILLLILSATAVLGQQSPPHDIDTTIRSTGMSEIFTVLYQGTIHSSMDVSIQLGVYSVLFIIVSALFLILTLLMFVKKAPVLLCFITSMLFVVNVYLALMLSVI</sequence>
<keyword evidence="1" id="KW-0812">Transmembrane</keyword>
<evidence type="ECO:0000256" key="2">
    <source>
        <dbReference type="SAM" id="SignalP"/>
    </source>
</evidence>
<reference evidence="3" key="1">
    <citation type="submission" date="2019-11" db="EMBL/GenBank/DDBJ databases">
        <authorList>
            <person name="Li J."/>
        </authorList>
    </citation>
    <scope>NUCLEOTIDE SEQUENCE</scope>
    <source>
        <strain evidence="3">B6B</strain>
    </source>
</reference>
<evidence type="ECO:0000313" key="4">
    <source>
        <dbReference type="Proteomes" id="UP000799092"/>
    </source>
</evidence>
<keyword evidence="2" id="KW-0732">Signal</keyword>
<proteinExistence type="predicted"/>